<name>A0A1E1MBJ3_RHYSE</name>
<evidence type="ECO:0008006" key="3">
    <source>
        <dbReference type="Google" id="ProtNLM"/>
    </source>
</evidence>
<reference evidence="2" key="1">
    <citation type="submission" date="2016-03" db="EMBL/GenBank/DDBJ databases">
        <authorList>
            <person name="Guldener U."/>
        </authorList>
    </citation>
    <scope>NUCLEOTIDE SEQUENCE [LARGE SCALE GENOMIC DNA]</scope>
</reference>
<sequence length="158" mass="17351">MSINITRTTFADSPESLAAALNSIFSGTQESTESDLEKLFTPTFTQRADENHPSGFRDFPGFVKHISWIRGFLPPGSVDLKVTHYLRSGNSIAERHSGEPTTQEDGSVWQGETFMWIELADDGRIDGIVETVRRTILKGPTVVTEGKEAKSGEHGLGI</sequence>
<protein>
    <recommendedName>
        <fullName evidence="3">SnoaL-like domain-containing protein</fullName>
    </recommendedName>
</protein>
<dbReference type="Proteomes" id="UP000177625">
    <property type="component" value="Unassembled WGS sequence"/>
</dbReference>
<dbReference type="AlphaFoldDB" id="A0A1E1MBJ3"/>
<gene>
    <name evidence="1" type="ORF">RSE6_06911</name>
</gene>
<proteinExistence type="predicted"/>
<evidence type="ECO:0000313" key="1">
    <source>
        <dbReference type="EMBL" id="CZT46482.1"/>
    </source>
</evidence>
<dbReference type="EMBL" id="FJVC01000247">
    <property type="protein sequence ID" value="CZT46482.1"/>
    <property type="molecule type" value="Genomic_DNA"/>
</dbReference>
<accession>A0A1E1MBJ3</accession>
<evidence type="ECO:0000313" key="2">
    <source>
        <dbReference type="Proteomes" id="UP000177625"/>
    </source>
</evidence>
<organism evidence="1 2">
    <name type="scientific">Rhynchosporium secalis</name>
    <name type="common">Barley scald fungus</name>
    <dbReference type="NCBI Taxonomy" id="38038"/>
    <lineage>
        <taxon>Eukaryota</taxon>
        <taxon>Fungi</taxon>
        <taxon>Dikarya</taxon>
        <taxon>Ascomycota</taxon>
        <taxon>Pezizomycotina</taxon>
        <taxon>Leotiomycetes</taxon>
        <taxon>Helotiales</taxon>
        <taxon>Ploettnerulaceae</taxon>
        <taxon>Rhynchosporium</taxon>
    </lineage>
</organism>
<keyword evidence="2" id="KW-1185">Reference proteome</keyword>